<dbReference type="EMBL" id="CM042022">
    <property type="protein sequence ID" value="KAI3816535.1"/>
    <property type="molecule type" value="Genomic_DNA"/>
</dbReference>
<evidence type="ECO:0000313" key="2">
    <source>
        <dbReference type="Proteomes" id="UP001056120"/>
    </source>
</evidence>
<keyword evidence="2" id="KW-1185">Reference proteome</keyword>
<organism evidence="1 2">
    <name type="scientific">Smallanthus sonchifolius</name>
    <dbReference type="NCBI Taxonomy" id="185202"/>
    <lineage>
        <taxon>Eukaryota</taxon>
        <taxon>Viridiplantae</taxon>
        <taxon>Streptophyta</taxon>
        <taxon>Embryophyta</taxon>
        <taxon>Tracheophyta</taxon>
        <taxon>Spermatophyta</taxon>
        <taxon>Magnoliopsida</taxon>
        <taxon>eudicotyledons</taxon>
        <taxon>Gunneridae</taxon>
        <taxon>Pentapetalae</taxon>
        <taxon>asterids</taxon>
        <taxon>campanulids</taxon>
        <taxon>Asterales</taxon>
        <taxon>Asteraceae</taxon>
        <taxon>Asteroideae</taxon>
        <taxon>Heliantheae alliance</taxon>
        <taxon>Millerieae</taxon>
        <taxon>Smallanthus</taxon>
    </lineage>
</organism>
<reference evidence="1 2" key="2">
    <citation type="journal article" date="2022" name="Mol. Ecol. Resour.">
        <title>The genomes of chicory, endive, great burdock and yacon provide insights into Asteraceae paleo-polyploidization history and plant inulin production.</title>
        <authorList>
            <person name="Fan W."/>
            <person name="Wang S."/>
            <person name="Wang H."/>
            <person name="Wang A."/>
            <person name="Jiang F."/>
            <person name="Liu H."/>
            <person name="Zhao H."/>
            <person name="Xu D."/>
            <person name="Zhang Y."/>
        </authorList>
    </citation>
    <scope>NUCLEOTIDE SEQUENCE [LARGE SCALE GENOMIC DNA]</scope>
    <source>
        <strain evidence="2">cv. Yunnan</strain>
        <tissue evidence="1">Leaves</tissue>
    </source>
</reference>
<comment type="caution">
    <text evidence="1">The sequence shown here is derived from an EMBL/GenBank/DDBJ whole genome shotgun (WGS) entry which is preliminary data.</text>
</comment>
<gene>
    <name evidence="1" type="ORF">L1987_16236</name>
</gene>
<reference evidence="2" key="1">
    <citation type="journal article" date="2022" name="Mol. Ecol. Resour.">
        <title>The genomes of chicory, endive, great burdock and yacon provide insights into Asteraceae palaeo-polyploidization history and plant inulin production.</title>
        <authorList>
            <person name="Fan W."/>
            <person name="Wang S."/>
            <person name="Wang H."/>
            <person name="Wang A."/>
            <person name="Jiang F."/>
            <person name="Liu H."/>
            <person name="Zhao H."/>
            <person name="Xu D."/>
            <person name="Zhang Y."/>
        </authorList>
    </citation>
    <scope>NUCLEOTIDE SEQUENCE [LARGE SCALE GENOMIC DNA]</scope>
    <source>
        <strain evidence="2">cv. Yunnan</strain>
    </source>
</reference>
<protein>
    <submittedName>
        <fullName evidence="1">Uncharacterized protein</fullName>
    </submittedName>
</protein>
<evidence type="ECO:0000313" key="1">
    <source>
        <dbReference type="EMBL" id="KAI3816535.1"/>
    </source>
</evidence>
<dbReference type="Proteomes" id="UP001056120">
    <property type="component" value="Linkage Group LG05"/>
</dbReference>
<proteinExistence type="predicted"/>
<accession>A0ACB9J9W7</accession>
<name>A0ACB9J9W7_9ASTR</name>
<sequence>MYESAWNVNTSDGRLPPLGICHFGFVRFSGVDDKWALEKAMRGINMKNARLSVNLAKFDREGNSNNGKERKYQETRFKSHQSNQYGNGELKYKEDRPYLNAVLRSNRIHQHIQDVTVPDDADYDVVQWYDKSVLGSWPTPIPHKGGSNRSETQYHRMHPSVTEALPDWSSKETETSAEVEISATGSVLAGRRKTERRQMKRPRVEKSNDDPFQIDDIINGSGKIETDARKIILKQKIPDPNSSMGASPVEDMEIQTENDGKEIHGGHEENKELEEEIKATIEIGQMLRVDLRSKDELVRTVIQEEENRKGLL</sequence>